<keyword evidence="1" id="KW-0472">Membrane</keyword>
<protein>
    <submittedName>
        <fullName evidence="2">Uncharacterized protein</fullName>
    </submittedName>
</protein>
<keyword evidence="1" id="KW-0812">Transmembrane</keyword>
<keyword evidence="1" id="KW-1133">Transmembrane helix</keyword>
<dbReference type="EMBL" id="WUYX01000071">
    <property type="protein sequence ID" value="MXV64432.1"/>
    <property type="molecule type" value="Genomic_DNA"/>
</dbReference>
<organism evidence="2 3">
    <name type="scientific">Natronorubrum halalkaliphilum</name>
    <dbReference type="NCBI Taxonomy" id="2691917"/>
    <lineage>
        <taxon>Archaea</taxon>
        <taxon>Methanobacteriati</taxon>
        <taxon>Methanobacteriota</taxon>
        <taxon>Stenosarchaea group</taxon>
        <taxon>Halobacteria</taxon>
        <taxon>Halobacteriales</taxon>
        <taxon>Natrialbaceae</taxon>
        <taxon>Natronorubrum</taxon>
    </lineage>
</organism>
<name>A0A6B0VUL9_9EURY</name>
<proteinExistence type="predicted"/>
<sequence length="82" mass="8928">MSGADSFLSWSFRIIGQGVKAAVLVVALVVIGIPVLMIAAHTIIPVLVLLFPVWLVRKYGPLLVIKFVRVCRSITPNRENSG</sequence>
<dbReference type="AlphaFoldDB" id="A0A6B0VUL9"/>
<evidence type="ECO:0000313" key="3">
    <source>
        <dbReference type="Proteomes" id="UP000434101"/>
    </source>
</evidence>
<keyword evidence="3" id="KW-1185">Reference proteome</keyword>
<dbReference type="Proteomes" id="UP000434101">
    <property type="component" value="Unassembled WGS sequence"/>
</dbReference>
<evidence type="ECO:0000256" key="1">
    <source>
        <dbReference type="SAM" id="Phobius"/>
    </source>
</evidence>
<evidence type="ECO:0000313" key="2">
    <source>
        <dbReference type="EMBL" id="MXV64432.1"/>
    </source>
</evidence>
<reference evidence="2 3" key="1">
    <citation type="submission" date="2020-01" db="EMBL/GenBank/DDBJ databases">
        <title>Natronorubrum sp. JWXQ-INN 674 isolated from Inner Mongolia Autonomous Region of China.</title>
        <authorList>
            <person name="Xue Q."/>
        </authorList>
    </citation>
    <scope>NUCLEOTIDE SEQUENCE [LARGE SCALE GENOMIC DNA]</scope>
    <source>
        <strain evidence="2 3">JWXQ-INN-674</strain>
    </source>
</reference>
<accession>A0A6B0VUL9</accession>
<comment type="caution">
    <text evidence="2">The sequence shown here is derived from an EMBL/GenBank/DDBJ whole genome shotgun (WGS) entry which is preliminary data.</text>
</comment>
<feature type="transmembrane region" description="Helical" evidence="1">
    <location>
        <begin position="21"/>
        <end position="54"/>
    </location>
</feature>
<dbReference type="RefSeq" id="WP_160067755.1">
    <property type="nucleotide sequence ID" value="NZ_WUYX01000071.1"/>
</dbReference>
<gene>
    <name evidence="2" type="ORF">GS429_20645</name>
</gene>